<accession>A0AAX2HAX6</accession>
<sequence length="54" mass="5786">MTGAALFQAQGAKVRALDLLPVWAGGRIDADEQEVGEVSLKNHLTEPAGIQQKR</sequence>
<evidence type="ECO:0000313" key="2">
    <source>
        <dbReference type="Proteomes" id="UP000219564"/>
    </source>
</evidence>
<protein>
    <submittedName>
        <fullName evidence="1">Uncharacterized protein</fullName>
    </submittedName>
</protein>
<proteinExistence type="predicted"/>
<gene>
    <name evidence="1" type="ORF">PLUA15_460039</name>
</gene>
<dbReference type="AlphaFoldDB" id="A0AAX2HAX6"/>
<dbReference type="Proteomes" id="UP000219564">
    <property type="component" value="Unassembled WGS sequence"/>
</dbReference>
<name>A0AAX2HAX6_9PSED</name>
<dbReference type="EMBL" id="OBKZ01000041">
    <property type="protein sequence ID" value="SOB53849.1"/>
    <property type="molecule type" value="Genomic_DNA"/>
</dbReference>
<comment type="caution">
    <text evidence="1">The sequence shown here is derived from an EMBL/GenBank/DDBJ whole genome shotgun (WGS) entry which is preliminary data.</text>
</comment>
<reference evidence="1 2" key="1">
    <citation type="submission" date="2017-08" db="EMBL/GenBank/DDBJ databases">
        <authorList>
            <person name="Chaillou S."/>
        </authorList>
    </citation>
    <scope>NUCLEOTIDE SEQUENCE [LARGE SCALE GENOMIC DNA]</scope>
    <source>
        <strain evidence="1 2">MFPA15A1205</strain>
    </source>
</reference>
<organism evidence="1 2">
    <name type="scientific">Pseudomonas lundensis</name>
    <dbReference type="NCBI Taxonomy" id="86185"/>
    <lineage>
        <taxon>Bacteria</taxon>
        <taxon>Pseudomonadati</taxon>
        <taxon>Pseudomonadota</taxon>
        <taxon>Gammaproteobacteria</taxon>
        <taxon>Pseudomonadales</taxon>
        <taxon>Pseudomonadaceae</taxon>
        <taxon>Pseudomonas</taxon>
    </lineage>
</organism>
<evidence type="ECO:0000313" key="1">
    <source>
        <dbReference type="EMBL" id="SOB53849.1"/>
    </source>
</evidence>